<dbReference type="RefSeq" id="WP_145378329.1">
    <property type="nucleotide sequence ID" value="NZ_CP036276.1"/>
</dbReference>
<proteinExistence type="predicted"/>
<keyword evidence="3" id="KW-1185">Reference proteome</keyword>
<dbReference type="Proteomes" id="UP000319383">
    <property type="component" value="Chromosome"/>
</dbReference>
<keyword evidence="1" id="KW-0812">Transmembrane</keyword>
<dbReference type="EMBL" id="CP036276">
    <property type="protein sequence ID" value="QDU45786.1"/>
    <property type="molecule type" value="Genomic_DNA"/>
</dbReference>
<evidence type="ECO:0000313" key="2">
    <source>
        <dbReference type="EMBL" id="QDU45786.1"/>
    </source>
</evidence>
<name>A0A517ZTH6_9PLAN</name>
<protein>
    <submittedName>
        <fullName evidence="2">Uncharacterized protein</fullName>
    </submittedName>
</protein>
<organism evidence="2 3">
    <name type="scientific">Symmachiella dynata</name>
    <dbReference type="NCBI Taxonomy" id="2527995"/>
    <lineage>
        <taxon>Bacteria</taxon>
        <taxon>Pseudomonadati</taxon>
        <taxon>Planctomycetota</taxon>
        <taxon>Planctomycetia</taxon>
        <taxon>Planctomycetales</taxon>
        <taxon>Planctomycetaceae</taxon>
        <taxon>Symmachiella</taxon>
    </lineage>
</organism>
<accession>A0A517ZTH6</accession>
<evidence type="ECO:0000313" key="3">
    <source>
        <dbReference type="Proteomes" id="UP000319383"/>
    </source>
</evidence>
<evidence type="ECO:0000256" key="1">
    <source>
        <dbReference type="SAM" id="Phobius"/>
    </source>
</evidence>
<keyword evidence="1" id="KW-1133">Transmembrane helix</keyword>
<dbReference type="AlphaFoldDB" id="A0A517ZTH6"/>
<feature type="transmembrane region" description="Helical" evidence="1">
    <location>
        <begin position="12"/>
        <end position="35"/>
    </location>
</feature>
<dbReference type="KEGG" id="sdyn:Mal52_42820"/>
<sequence length="84" mass="10478">MNDEKQKRRSGWYWWALLLPVIYVLSIGPVTKIYVEMEQAHLNTEWIKPCFYRFYAPLHWANRNSTWVDQFFDWYIDDLWQVYP</sequence>
<keyword evidence="1" id="KW-0472">Membrane</keyword>
<gene>
    <name evidence="2" type="ORF">Mal52_42820</name>
</gene>
<reference evidence="2 3" key="1">
    <citation type="submission" date="2019-02" db="EMBL/GenBank/DDBJ databases">
        <title>Deep-cultivation of Planctomycetes and their phenomic and genomic characterization uncovers novel biology.</title>
        <authorList>
            <person name="Wiegand S."/>
            <person name="Jogler M."/>
            <person name="Boedeker C."/>
            <person name="Pinto D."/>
            <person name="Vollmers J."/>
            <person name="Rivas-Marin E."/>
            <person name="Kohn T."/>
            <person name="Peeters S.H."/>
            <person name="Heuer A."/>
            <person name="Rast P."/>
            <person name="Oberbeckmann S."/>
            <person name="Bunk B."/>
            <person name="Jeske O."/>
            <person name="Meyerdierks A."/>
            <person name="Storesund J.E."/>
            <person name="Kallscheuer N."/>
            <person name="Luecker S."/>
            <person name="Lage O.M."/>
            <person name="Pohl T."/>
            <person name="Merkel B.J."/>
            <person name="Hornburger P."/>
            <person name="Mueller R.-W."/>
            <person name="Bruemmer F."/>
            <person name="Labrenz M."/>
            <person name="Spormann A.M."/>
            <person name="Op den Camp H."/>
            <person name="Overmann J."/>
            <person name="Amann R."/>
            <person name="Jetten M.S.M."/>
            <person name="Mascher T."/>
            <person name="Medema M.H."/>
            <person name="Devos D.P."/>
            <person name="Kaster A.-K."/>
            <person name="Ovreas L."/>
            <person name="Rohde M."/>
            <person name="Galperin M.Y."/>
            <person name="Jogler C."/>
        </authorList>
    </citation>
    <scope>NUCLEOTIDE SEQUENCE [LARGE SCALE GENOMIC DNA]</scope>
    <source>
        <strain evidence="2 3">Mal52</strain>
    </source>
</reference>